<organism evidence="2 3">
    <name type="scientific">Phormidium tenue NIES-30</name>
    <dbReference type="NCBI Taxonomy" id="549789"/>
    <lineage>
        <taxon>Bacteria</taxon>
        <taxon>Bacillati</taxon>
        <taxon>Cyanobacteriota</taxon>
        <taxon>Cyanophyceae</taxon>
        <taxon>Oscillatoriophycideae</taxon>
        <taxon>Oscillatoriales</taxon>
        <taxon>Oscillatoriaceae</taxon>
        <taxon>Phormidium</taxon>
    </lineage>
</organism>
<sequence length="196" mass="20926">MQVLFKMKRLTSHKKNQAAGFTLIEVLVVIVIAAVLAAIAAPSWQGFLNRQRVSAVKSDLLQTLKNAQQDAIQRRLSVRVVVNNAATLPTLAVNGNAQVLGENNNNPSNVRLRTYSVSSTGVQDTTFDTVVFDHRGMPTVARSTTTTAPTSDALPFVISINAENANAKQCVIVASLLGSLKTAKNAQCDNPSVAVN</sequence>
<dbReference type="Pfam" id="PF07963">
    <property type="entry name" value="N_methyl"/>
    <property type="match status" value="1"/>
</dbReference>
<keyword evidence="1" id="KW-1133">Transmembrane helix</keyword>
<evidence type="ECO:0000313" key="3">
    <source>
        <dbReference type="Proteomes" id="UP000185557"/>
    </source>
</evidence>
<gene>
    <name evidence="2" type="ORF">NIES30_12225</name>
</gene>
<keyword evidence="3" id="KW-1185">Reference proteome</keyword>
<name>A0A1U7J4X6_9CYAN</name>
<accession>A0A1U7J4X6</accession>
<dbReference type="InterPro" id="IPR045584">
    <property type="entry name" value="Pilin-like"/>
</dbReference>
<comment type="caution">
    <text evidence="2">The sequence shown here is derived from an EMBL/GenBank/DDBJ whole genome shotgun (WGS) entry which is preliminary data.</text>
</comment>
<feature type="transmembrane region" description="Helical" evidence="1">
    <location>
        <begin position="21"/>
        <end position="44"/>
    </location>
</feature>
<dbReference type="PROSITE" id="PS00409">
    <property type="entry name" value="PROKAR_NTER_METHYL"/>
    <property type="match status" value="1"/>
</dbReference>
<dbReference type="InterPro" id="IPR012902">
    <property type="entry name" value="N_methyl_site"/>
</dbReference>
<dbReference type="AlphaFoldDB" id="A0A1U7J4X6"/>
<reference evidence="2 3" key="1">
    <citation type="submission" date="2016-11" db="EMBL/GenBank/DDBJ databases">
        <title>Draft Genome Sequences of Nine Cyanobacterial Strains from Diverse Habitats.</title>
        <authorList>
            <person name="Zhu T."/>
            <person name="Hou S."/>
            <person name="Lu X."/>
            <person name="Hess W.R."/>
        </authorList>
    </citation>
    <scope>NUCLEOTIDE SEQUENCE [LARGE SCALE GENOMIC DNA]</scope>
    <source>
        <strain evidence="2 3">NIES-30</strain>
    </source>
</reference>
<evidence type="ECO:0008006" key="4">
    <source>
        <dbReference type="Google" id="ProtNLM"/>
    </source>
</evidence>
<keyword evidence="1" id="KW-0472">Membrane</keyword>
<evidence type="ECO:0000313" key="2">
    <source>
        <dbReference type="EMBL" id="OKH47745.1"/>
    </source>
</evidence>
<dbReference type="NCBIfam" id="TIGR02532">
    <property type="entry name" value="IV_pilin_GFxxxE"/>
    <property type="match status" value="1"/>
</dbReference>
<dbReference type="SUPFAM" id="SSF54523">
    <property type="entry name" value="Pili subunits"/>
    <property type="match status" value="1"/>
</dbReference>
<keyword evidence="1" id="KW-0812">Transmembrane</keyword>
<dbReference type="Gene3D" id="3.30.700.10">
    <property type="entry name" value="Glycoprotein, Type 4 Pilin"/>
    <property type="match status" value="1"/>
</dbReference>
<dbReference type="Proteomes" id="UP000185557">
    <property type="component" value="Unassembled WGS sequence"/>
</dbReference>
<dbReference type="EMBL" id="MRCG01000008">
    <property type="protein sequence ID" value="OKH47745.1"/>
    <property type="molecule type" value="Genomic_DNA"/>
</dbReference>
<evidence type="ECO:0000256" key="1">
    <source>
        <dbReference type="SAM" id="Phobius"/>
    </source>
</evidence>
<protein>
    <recommendedName>
        <fullName evidence="4">Prepilin-type N-terminal cleavage/methylation domain-containing protein</fullName>
    </recommendedName>
</protein>
<proteinExistence type="predicted"/>
<dbReference type="STRING" id="549789.NIES30_12225"/>